<name>A0ACC3NN99_9PEZI</name>
<sequence>MFAWLKGPGKVFREPLAGSTNYLSAYDREGNLLRAPQNNNRGGRRQQQQSLDDPELDEDEGTVQAREYAQGLSEEAVNRRTASREKRRQEKMELEARGGIPKEQPRDMRPYPLNQQFRSQTVLSEELREKIYELIVRERIDLKSVSATFGVDIRRVAAVVRLKSLEKQWVAEGKQLAKPYNKAVMGMLPQTPYDPEQRNPPSHEPINDLPVHPYTRQQIFVPTSESRAFTREDAAKVFHPTLLPADQRIPHPELVQITKWEMEGHDRETRQRMMREKDAEVAAAREEKERKQREYEAKTQVVVKGRRWDFKFQDISAEKTGKDGRGQSAVGHRYGMPLEDRKRGQVKIATSME</sequence>
<proteinExistence type="predicted"/>
<evidence type="ECO:0000313" key="2">
    <source>
        <dbReference type="Proteomes" id="UP001281147"/>
    </source>
</evidence>
<dbReference type="Proteomes" id="UP001281147">
    <property type="component" value="Unassembled WGS sequence"/>
</dbReference>
<gene>
    <name evidence="1" type="ORF">LTR37_004127</name>
</gene>
<dbReference type="EMBL" id="JAUTXU010000024">
    <property type="protein sequence ID" value="KAK3720004.1"/>
    <property type="molecule type" value="Genomic_DNA"/>
</dbReference>
<accession>A0ACC3NN99</accession>
<organism evidence="1 2">
    <name type="scientific">Vermiconidia calcicola</name>
    <dbReference type="NCBI Taxonomy" id="1690605"/>
    <lineage>
        <taxon>Eukaryota</taxon>
        <taxon>Fungi</taxon>
        <taxon>Dikarya</taxon>
        <taxon>Ascomycota</taxon>
        <taxon>Pezizomycotina</taxon>
        <taxon>Dothideomycetes</taxon>
        <taxon>Dothideomycetidae</taxon>
        <taxon>Mycosphaerellales</taxon>
        <taxon>Extremaceae</taxon>
        <taxon>Vermiconidia</taxon>
    </lineage>
</organism>
<comment type="caution">
    <text evidence="1">The sequence shown here is derived from an EMBL/GenBank/DDBJ whole genome shotgun (WGS) entry which is preliminary data.</text>
</comment>
<keyword evidence="2" id="KW-1185">Reference proteome</keyword>
<reference evidence="1" key="1">
    <citation type="submission" date="2023-07" db="EMBL/GenBank/DDBJ databases">
        <title>Black Yeasts Isolated from many extreme environments.</title>
        <authorList>
            <person name="Coleine C."/>
            <person name="Stajich J.E."/>
            <person name="Selbmann L."/>
        </authorList>
    </citation>
    <scope>NUCLEOTIDE SEQUENCE</scope>
    <source>
        <strain evidence="1">CCFEE 5714</strain>
    </source>
</reference>
<evidence type="ECO:0000313" key="1">
    <source>
        <dbReference type="EMBL" id="KAK3720004.1"/>
    </source>
</evidence>
<protein>
    <submittedName>
        <fullName evidence="1">Uncharacterized protein</fullName>
    </submittedName>
</protein>